<dbReference type="EMBL" id="JACXVP010000003">
    <property type="protein sequence ID" value="KAG5613905.1"/>
    <property type="molecule type" value="Genomic_DNA"/>
</dbReference>
<dbReference type="AlphaFoldDB" id="A0A9J5ZP13"/>
<sequence>MTRLQTPMVEEHGIENSWPVKELCERFRYHKLSHLMPLNQFGIWPRILLLEISKTQSVFTFLKKCGKSFSSQDDNNKSSRLGKVICIPASTVMLFDESTRVERATMKIAKGGQTPKMVWYHSVSCTTDPVGLAFEACSHY</sequence>
<proteinExistence type="predicted"/>
<organism evidence="1 2">
    <name type="scientific">Solanum commersonii</name>
    <name type="common">Commerson's wild potato</name>
    <name type="synonym">Commerson's nightshade</name>
    <dbReference type="NCBI Taxonomy" id="4109"/>
    <lineage>
        <taxon>Eukaryota</taxon>
        <taxon>Viridiplantae</taxon>
        <taxon>Streptophyta</taxon>
        <taxon>Embryophyta</taxon>
        <taxon>Tracheophyta</taxon>
        <taxon>Spermatophyta</taxon>
        <taxon>Magnoliopsida</taxon>
        <taxon>eudicotyledons</taxon>
        <taxon>Gunneridae</taxon>
        <taxon>Pentapetalae</taxon>
        <taxon>asterids</taxon>
        <taxon>lamiids</taxon>
        <taxon>Solanales</taxon>
        <taxon>Solanaceae</taxon>
        <taxon>Solanoideae</taxon>
        <taxon>Solaneae</taxon>
        <taxon>Solanum</taxon>
    </lineage>
</organism>
<evidence type="ECO:0000313" key="1">
    <source>
        <dbReference type="EMBL" id="KAG5613905.1"/>
    </source>
</evidence>
<protein>
    <submittedName>
        <fullName evidence="1">Uncharacterized protein</fullName>
    </submittedName>
</protein>
<name>A0A9J5ZP13_SOLCO</name>
<accession>A0A9J5ZP13</accession>
<gene>
    <name evidence="1" type="ORF">H5410_013729</name>
</gene>
<reference evidence="1 2" key="1">
    <citation type="submission" date="2020-09" db="EMBL/GenBank/DDBJ databases">
        <title>De no assembly of potato wild relative species, Solanum commersonii.</title>
        <authorList>
            <person name="Cho K."/>
        </authorList>
    </citation>
    <scope>NUCLEOTIDE SEQUENCE [LARGE SCALE GENOMIC DNA]</scope>
    <source>
        <strain evidence="1">LZ3.2</strain>
        <tissue evidence="1">Leaf</tissue>
    </source>
</reference>
<dbReference type="Proteomes" id="UP000824120">
    <property type="component" value="Chromosome 3"/>
</dbReference>
<comment type="caution">
    <text evidence="1">The sequence shown here is derived from an EMBL/GenBank/DDBJ whole genome shotgun (WGS) entry which is preliminary data.</text>
</comment>
<evidence type="ECO:0000313" key="2">
    <source>
        <dbReference type="Proteomes" id="UP000824120"/>
    </source>
</evidence>
<keyword evidence="2" id="KW-1185">Reference proteome</keyword>